<gene>
    <name evidence="1" type="ORF">HBF25_17370</name>
</gene>
<organism evidence="1 2">
    <name type="scientific">Luteibacter anthropi</name>
    <dbReference type="NCBI Taxonomy" id="564369"/>
    <lineage>
        <taxon>Bacteria</taxon>
        <taxon>Pseudomonadati</taxon>
        <taxon>Pseudomonadota</taxon>
        <taxon>Gammaproteobacteria</taxon>
        <taxon>Lysobacterales</taxon>
        <taxon>Rhodanobacteraceae</taxon>
        <taxon>Luteibacter</taxon>
    </lineage>
</organism>
<sequence length="284" mass="31261">MKMHLMKWVRSLIALSLLVAVGASSHPVLKRKIEEDPRGTIIARVLASFTQHAGPAGLWYAAALEGRHVNTAEFSGFSRQFETATFASFTYQYQLDGVNYRRVYHARSGRNDPALGLGDITPVRRYRSFFDSRGPDVIAWDRPAATGSRVTPRPVAGKKHAEAAKRDAELKIARAIERDILNGRVPAGGYLAGFVSQEPCPSCEAALQALSDSQNIRVHVAYLDHGSPAYTIFHRQRLQHLNTIHVSVNGGQINVLNREGAVMDQVPKPVACLEPEAQDDPDDT</sequence>
<comment type="caution">
    <text evidence="1">The sequence shown here is derived from an EMBL/GenBank/DDBJ whole genome shotgun (WGS) entry which is preliminary data.</text>
</comment>
<proteinExistence type="predicted"/>
<name>A0A7X5UD25_9GAMM</name>
<reference evidence="1 2" key="1">
    <citation type="submission" date="2020-03" db="EMBL/GenBank/DDBJ databases">
        <authorList>
            <person name="Lai Q."/>
        </authorList>
    </citation>
    <scope>NUCLEOTIDE SEQUENCE [LARGE SCALE GENOMIC DNA]</scope>
    <source>
        <strain evidence="1 2">CCUG 25036</strain>
    </source>
</reference>
<evidence type="ECO:0000313" key="2">
    <source>
        <dbReference type="Proteomes" id="UP000490980"/>
    </source>
</evidence>
<protein>
    <submittedName>
        <fullName evidence="1">Uncharacterized protein</fullName>
    </submittedName>
</protein>
<dbReference type="RefSeq" id="WP_166950622.1">
    <property type="nucleotide sequence ID" value="NZ_JAARLZ010000010.1"/>
</dbReference>
<accession>A0A7X5UD25</accession>
<dbReference type="AlphaFoldDB" id="A0A7X5UD25"/>
<evidence type="ECO:0000313" key="1">
    <source>
        <dbReference type="EMBL" id="NII08157.1"/>
    </source>
</evidence>
<dbReference type="EMBL" id="JAARLZ010000010">
    <property type="protein sequence ID" value="NII08157.1"/>
    <property type="molecule type" value="Genomic_DNA"/>
</dbReference>
<dbReference type="Proteomes" id="UP000490980">
    <property type="component" value="Unassembled WGS sequence"/>
</dbReference>
<keyword evidence="2" id="KW-1185">Reference proteome</keyword>